<comment type="caution">
    <text evidence="2">The sequence shown here is derived from an EMBL/GenBank/DDBJ whole genome shotgun (WGS) entry which is preliminary data.</text>
</comment>
<keyword evidence="3" id="KW-1185">Reference proteome</keyword>
<evidence type="ECO:0000256" key="1">
    <source>
        <dbReference type="SAM" id="Phobius"/>
    </source>
</evidence>
<reference evidence="2" key="1">
    <citation type="submission" date="2022-06" db="EMBL/GenBank/DDBJ databases">
        <title>Genome Sequence of Candolleomyces eurysporus.</title>
        <authorList>
            <person name="Buettner E."/>
        </authorList>
    </citation>
    <scope>NUCLEOTIDE SEQUENCE</scope>
    <source>
        <strain evidence="2">VTCC 930004</strain>
    </source>
</reference>
<dbReference type="Proteomes" id="UP001140091">
    <property type="component" value="Unassembled WGS sequence"/>
</dbReference>
<accession>A0A9W8JLR2</accession>
<evidence type="ECO:0000313" key="2">
    <source>
        <dbReference type="EMBL" id="KAJ2936133.1"/>
    </source>
</evidence>
<protein>
    <submittedName>
        <fullName evidence="2">Uncharacterized protein</fullName>
    </submittedName>
</protein>
<feature type="transmembrane region" description="Helical" evidence="1">
    <location>
        <begin position="147"/>
        <end position="166"/>
    </location>
</feature>
<gene>
    <name evidence="2" type="ORF">H1R20_g960</name>
</gene>
<evidence type="ECO:0000313" key="3">
    <source>
        <dbReference type="Proteomes" id="UP001140091"/>
    </source>
</evidence>
<sequence>MTAIKVYLPLDSNLHLTLPNNHANSIYTTSPFTYKLDEEFDFVKIFPTNNRNHTLIGLDPTFMTALFWAITQVKEIINRATKGAVPSVAVNMVIPDELFDYLGMKKPKLLVLLERADIDPLYERHMVGGSIVDEILVRDQLRHMLQLILTLLPFTSLPYLASLFVLEHLRS</sequence>
<organism evidence="2 3">
    <name type="scientific">Candolleomyces eurysporus</name>
    <dbReference type="NCBI Taxonomy" id="2828524"/>
    <lineage>
        <taxon>Eukaryota</taxon>
        <taxon>Fungi</taxon>
        <taxon>Dikarya</taxon>
        <taxon>Basidiomycota</taxon>
        <taxon>Agaricomycotina</taxon>
        <taxon>Agaricomycetes</taxon>
        <taxon>Agaricomycetidae</taxon>
        <taxon>Agaricales</taxon>
        <taxon>Agaricineae</taxon>
        <taxon>Psathyrellaceae</taxon>
        <taxon>Candolleomyces</taxon>
    </lineage>
</organism>
<dbReference type="EMBL" id="JANBPK010000165">
    <property type="protein sequence ID" value="KAJ2936133.1"/>
    <property type="molecule type" value="Genomic_DNA"/>
</dbReference>
<proteinExistence type="predicted"/>
<feature type="non-terminal residue" evidence="2">
    <location>
        <position position="1"/>
    </location>
</feature>
<dbReference type="AlphaFoldDB" id="A0A9W8JLR2"/>
<keyword evidence="1" id="KW-0472">Membrane</keyword>
<name>A0A9W8JLR2_9AGAR</name>
<keyword evidence="1" id="KW-0812">Transmembrane</keyword>
<keyword evidence="1" id="KW-1133">Transmembrane helix</keyword>